<dbReference type="EMBL" id="JAKOGI010000885">
    <property type="protein sequence ID" value="KAJ8429555.1"/>
    <property type="molecule type" value="Genomic_DNA"/>
</dbReference>
<sequence>MRKALNQNGVCSFSQFAASGYHISQEVNGMSSVPSLAESQHDTVIGDGIGPDAQFFHLMEESDCFINFPFSAKPRLETLSSHLIQKFYSRFCPPCLCKPINHNVELHCLLNSTFLTSCIDQTRVCEQNLPLQLPIKNLHCLLPSPNQTMKVIIALDFIIAGMNRTQRWAITIGAPLMERSPTIDCKRFILGNSANTILPVSSILKFLLQFNR</sequence>
<keyword evidence="2" id="KW-1185">Reference proteome</keyword>
<organism evidence="1 2">
    <name type="scientific">Carnegiea gigantea</name>
    <dbReference type="NCBI Taxonomy" id="171969"/>
    <lineage>
        <taxon>Eukaryota</taxon>
        <taxon>Viridiplantae</taxon>
        <taxon>Streptophyta</taxon>
        <taxon>Embryophyta</taxon>
        <taxon>Tracheophyta</taxon>
        <taxon>Spermatophyta</taxon>
        <taxon>Magnoliopsida</taxon>
        <taxon>eudicotyledons</taxon>
        <taxon>Gunneridae</taxon>
        <taxon>Pentapetalae</taxon>
        <taxon>Caryophyllales</taxon>
        <taxon>Cactineae</taxon>
        <taxon>Cactaceae</taxon>
        <taxon>Cactoideae</taxon>
        <taxon>Echinocereeae</taxon>
        <taxon>Carnegiea</taxon>
    </lineage>
</organism>
<comment type="caution">
    <text evidence="1">The sequence shown here is derived from an EMBL/GenBank/DDBJ whole genome shotgun (WGS) entry which is preliminary data.</text>
</comment>
<dbReference type="Proteomes" id="UP001153076">
    <property type="component" value="Unassembled WGS sequence"/>
</dbReference>
<dbReference type="AlphaFoldDB" id="A0A9Q1Q5T4"/>
<gene>
    <name evidence="1" type="ORF">Cgig2_008387</name>
</gene>
<proteinExistence type="predicted"/>
<reference evidence="1" key="1">
    <citation type="submission" date="2022-04" db="EMBL/GenBank/DDBJ databases">
        <title>Carnegiea gigantea Genome sequencing and assembly v2.</title>
        <authorList>
            <person name="Copetti D."/>
            <person name="Sanderson M.J."/>
            <person name="Burquez A."/>
            <person name="Wojciechowski M.F."/>
        </authorList>
    </citation>
    <scope>NUCLEOTIDE SEQUENCE</scope>
    <source>
        <strain evidence="1">SGP5-SGP5p</strain>
        <tissue evidence="1">Aerial part</tissue>
    </source>
</reference>
<accession>A0A9Q1Q5T4</accession>
<evidence type="ECO:0000313" key="1">
    <source>
        <dbReference type="EMBL" id="KAJ8429555.1"/>
    </source>
</evidence>
<evidence type="ECO:0000313" key="2">
    <source>
        <dbReference type="Proteomes" id="UP001153076"/>
    </source>
</evidence>
<protein>
    <submittedName>
        <fullName evidence="1">Uncharacterized protein</fullName>
    </submittedName>
</protein>
<name>A0A9Q1Q5T4_9CARY</name>